<sequence length="348" mass="38433">MTSELLGTLGSRRSTVDRCGQTWESQPKESEADAVCLPGVKFGGAPSVADWLRRKAEEMPEEDLAKEELLEALRKALDVRGDGPLRAAPLYGTVETFSRRHEGEDVPRQDAKCGPHDPVRETSLERLMLAVLCDKTQGMSAIYTETGTGKSFATLLSAAEVAKTTTDFFVVLQNDLTDSLRLCFRISEVSSPASIATSFSIALDKSIKLCLVFDNVLDRGVSSDAEKDILNALARGLRRLANGPTRPICRICRLCRHDLNVICARPKKDGKECELKGERPQACQMPEDADLEAELVEKMGCHDKGVADHQCHRACGCQFQQLHEKCPMLSVQQDELRKPPLLPDIHME</sequence>
<protein>
    <submittedName>
        <fullName evidence="1">Uncharacterized protein</fullName>
    </submittedName>
</protein>
<reference evidence="1 2" key="1">
    <citation type="submission" date="2016-02" db="EMBL/GenBank/DDBJ databases">
        <title>Genome analysis of coral dinoflagellate symbionts highlights evolutionary adaptations to a symbiotic lifestyle.</title>
        <authorList>
            <person name="Aranda M."/>
            <person name="Li Y."/>
            <person name="Liew Y.J."/>
            <person name="Baumgarten S."/>
            <person name="Simakov O."/>
            <person name="Wilson M."/>
            <person name="Piel J."/>
            <person name="Ashoor H."/>
            <person name="Bougouffa S."/>
            <person name="Bajic V.B."/>
            <person name="Ryu T."/>
            <person name="Ravasi T."/>
            <person name="Bayer T."/>
            <person name="Micklem G."/>
            <person name="Kim H."/>
            <person name="Bhak J."/>
            <person name="Lajeunesse T.C."/>
            <person name="Voolstra C.R."/>
        </authorList>
    </citation>
    <scope>NUCLEOTIDE SEQUENCE [LARGE SCALE GENOMIC DNA]</scope>
    <source>
        <strain evidence="1 2">CCMP2467</strain>
    </source>
</reference>
<gene>
    <name evidence="1" type="ORF">AK812_SmicGene3966</name>
</gene>
<proteinExistence type="predicted"/>
<evidence type="ECO:0000313" key="1">
    <source>
        <dbReference type="EMBL" id="OLQ12129.1"/>
    </source>
</evidence>
<keyword evidence="2" id="KW-1185">Reference proteome</keyword>
<accession>A0A1Q9EXJ3</accession>
<organism evidence="1 2">
    <name type="scientific">Symbiodinium microadriaticum</name>
    <name type="common">Dinoflagellate</name>
    <name type="synonym">Zooxanthella microadriatica</name>
    <dbReference type="NCBI Taxonomy" id="2951"/>
    <lineage>
        <taxon>Eukaryota</taxon>
        <taxon>Sar</taxon>
        <taxon>Alveolata</taxon>
        <taxon>Dinophyceae</taxon>
        <taxon>Suessiales</taxon>
        <taxon>Symbiodiniaceae</taxon>
        <taxon>Symbiodinium</taxon>
    </lineage>
</organism>
<comment type="caution">
    <text evidence="1">The sequence shown here is derived from an EMBL/GenBank/DDBJ whole genome shotgun (WGS) entry which is preliminary data.</text>
</comment>
<dbReference type="AlphaFoldDB" id="A0A1Q9EXJ3"/>
<name>A0A1Q9EXJ3_SYMMI</name>
<evidence type="ECO:0000313" key="2">
    <source>
        <dbReference type="Proteomes" id="UP000186817"/>
    </source>
</evidence>
<dbReference type="Proteomes" id="UP000186817">
    <property type="component" value="Unassembled WGS sequence"/>
</dbReference>
<dbReference type="OrthoDB" id="10411839at2759"/>
<dbReference type="EMBL" id="LSRX01000048">
    <property type="protein sequence ID" value="OLQ12129.1"/>
    <property type="molecule type" value="Genomic_DNA"/>
</dbReference>